<gene>
    <name evidence="3" type="ORF">C7460_101195</name>
</gene>
<organism evidence="3 4">
    <name type="scientific">Marinoscillum furvescens DSM 4134</name>
    <dbReference type="NCBI Taxonomy" id="1122208"/>
    <lineage>
        <taxon>Bacteria</taxon>
        <taxon>Pseudomonadati</taxon>
        <taxon>Bacteroidota</taxon>
        <taxon>Cytophagia</taxon>
        <taxon>Cytophagales</taxon>
        <taxon>Reichenbachiellaceae</taxon>
        <taxon>Marinoscillum</taxon>
    </lineage>
</organism>
<keyword evidence="1" id="KW-0732">Signal</keyword>
<dbReference type="EMBL" id="QREG01000001">
    <property type="protein sequence ID" value="REE05678.1"/>
    <property type="molecule type" value="Genomic_DNA"/>
</dbReference>
<reference evidence="3 4" key="1">
    <citation type="submission" date="2018-07" db="EMBL/GenBank/DDBJ databases">
        <title>Genomic Encyclopedia of Type Strains, Phase IV (KMG-IV): sequencing the most valuable type-strain genomes for metagenomic binning, comparative biology and taxonomic classification.</title>
        <authorList>
            <person name="Goeker M."/>
        </authorList>
    </citation>
    <scope>NUCLEOTIDE SEQUENCE [LARGE SCALE GENOMIC DNA]</scope>
    <source>
        <strain evidence="3 4">DSM 4134</strain>
    </source>
</reference>
<dbReference type="Proteomes" id="UP000256779">
    <property type="component" value="Unassembled WGS sequence"/>
</dbReference>
<evidence type="ECO:0000313" key="4">
    <source>
        <dbReference type="Proteomes" id="UP000256779"/>
    </source>
</evidence>
<protein>
    <submittedName>
        <fullName evidence="3">Uncharacterized protein DUF1080</fullName>
    </submittedName>
</protein>
<dbReference type="Pfam" id="PF06439">
    <property type="entry name" value="3keto-disac_hyd"/>
    <property type="match status" value="1"/>
</dbReference>
<feature type="signal peptide" evidence="1">
    <location>
        <begin position="1"/>
        <end position="18"/>
    </location>
</feature>
<dbReference type="RefSeq" id="WP_115866188.1">
    <property type="nucleotide sequence ID" value="NZ_QREG01000001.1"/>
</dbReference>
<dbReference type="OrthoDB" id="176168at2"/>
<evidence type="ECO:0000313" key="3">
    <source>
        <dbReference type="EMBL" id="REE05678.1"/>
    </source>
</evidence>
<keyword evidence="4" id="KW-1185">Reference proteome</keyword>
<dbReference type="InterPro" id="IPR010496">
    <property type="entry name" value="AL/BT2_dom"/>
</dbReference>
<dbReference type="Gene3D" id="2.60.120.560">
    <property type="entry name" value="Exo-inulinase, domain 1"/>
    <property type="match status" value="1"/>
</dbReference>
<proteinExistence type="predicted"/>
<accession>A0A3D9LGB2</accession>
<comment type="caution">
    <text evidence="3">The sequence shown here is derived from an EMBL/GenBank/DDBJ whole genome shotgun (WGS) entry which is preliminary data.</text>
</comment>
<dbReference type="AlphaFoldDB" id="A0A3D9LGB2"/>
<name>A0A3D9LGB2_MARFU</name>
<dbReference type="GO" id="GO:0016787">
    <property type="term" value="F:hydrolase activity"/>
    <property type="evidence" value="ECO:0007669"/>
    <property type="project" value="InterPro"/>
</dbReference>
<feature type="domain" description="3-keto-alpha-glucoside-1,2-lyase/3-keto-2-hydroxy-glucal hydratase" evidence="2">
    <location>
        <begin position="59"/>
        <end position="274"/>
    </location>
</feature>
<sequence length="276" mass="30796">MKKLMLSLLAGAAFFANAQDIPQPDWDELNKTKPWEQTELYKKVPVVTPTVDHSAPSDAIVLFDGKNLNAWQKAQYGSPVNMEGFEAMAPLMDPDYKGEAAEWNIVKGALEVNPGTGSIATRQAFGDVQLHIEWRAPKMPADKKGQQGGNSGVIFMGMYEVQVLNSYKNPTYNNGQAASVYKQHIPLANASRPAEEWQVYDIIFMAPKFSDKGTVVSPARVTVFHNDILVQNNVELLGPTCFIGTPYYVAHAEKLPLVLQDHSDKMQFRNIWIREL</sequence>
<evidence type="ECO:0000256" key="1">
    <source>
        <dbReference type="SAM" id="SignalP"/>
    </source>
</evidence>
<evidence type="ECO:0000259" key="2">
    <source>
        <dbReference type="Pfam" id="PF06439"/>
    </source>
</evidence>
<feature type="chain" id="PRO_5017812690" evidence="1">
    <location>
        <begin position="19"/>
        <end position="276"/>
    </location>
</feature>